<dbReference type="SMART" id="SM00257">
    <property type="entry name" value="LysM"/>
    <property type="match status" value="1"/>
</dbReference>
<dbReference type="SUPFAM" id="SSF54106">
    <property type="entry name" value="LysM domain"/>
    <property type="match status" value="1"/>
</dbReference>
<protein>
    <recommendedName>
        <fullName evidence="2">LysM domain-containing protein</fullName>
    </recommendedName>
</protein>
<dbReference type="PROSITE" id="PS51782">
    <property type="entry name" value="LYSM"/>
    <property type="match status" value="1"/>
</dbReference>
<dbReference type="PANTHER" id="PTHR20932:SF8">
    <property type="entry name" value="LD22649P"/>
    <property type="match status" value="1"/>
</dbReference>
<dbReference type="InterPro" id="IPR045030">
    <property type="entry name" value="LYSM1-4"/>
</dbReference>
<feature type="domain" description="LysM" evidence="2">
    <location>
        <begin position="36"/>
        <end position="80"/>
    </location>
</feature>
<feature type="region of interest" description="Disordered" evidence="1">
    <location>
        <begin position="91"/>
        <end position="115"/>
    </location>
</feature>
<gene>
    <name evidence="3" type="ORF">PYX00_007349</name>
</gene>
<dbReference type="Pfam" id="PF01476">
    <property type="entry name" value="LysM"/>
    <property type="match status" value="1"/>
</dbReference>
<proteinExistence type="predicted"/>
<dbReference type="AlphaFoldDB" id="A0AAW2HIW8"/>
<name>A0AAW2HIW8_9NEOP</name>
<evidence type="ECO:0000259" key="2">
    <source>
        <dbReference type="PROSITE" id="PS51782"/>
    </source>
</evidence>
<sequence>MADYSNSEKQSIKDSVKSLKKYGSTCNHMKRSDYYVTHVVQKTDTLQGIALKYNTTTEQIRRVNRLFASDSLFLRDTLKIPVSKEVANSFESNNHLSSDPPSEAITSSFSSDSFTNEDEKSANDFLGKIDSSIANTRAQVRLVQAQSNFINSMDHITTGRKTRSSRDAYSSSNSNDVFVTPQAVVLNTGRKVKSSLQRLEKEQDELFEL</sequence>
<evidence type="ECO:0000313" key="3">
    <source>
        <dbReference type="EMBL" id="KAL0269709.1"/>
    </source>
</evidence>
<dbReference type="InterPro" id="IPR018392">
    <property type="entry name" value="LysM"/>
</dbReference>
<dbReference type="CDD" id="cd00118">
    <property type="entry name" value="LysM"/>
    <property type="match status" value="1"/>
</dbReference>
<comment type="caution">
    <text evidence="3">The sequence shown here is derived from an EMBL/GenBank/DDBJ whole genome shotgun (WGS) entry which is preliminary data.</text>
</comment>
<accession>A0AAW2HIW8</accession>
<dbReference type="Gene3D" id="3.10.350.10">
    <property type="entry name" value="LysM domain"/>
    <property type="match status" value="1"/>
</dbReference>
<organism evidence="3">
    <name type="scientific">Menopon gallinae</name>
    <name type="common">poultry shaft louse</name>
    <dbReference type="NCBI Taxonomy" id="328185"/>
    <lineage>
        <taxon>Eukaryota</taxon>
        <taxon>Metazoa</taxon>
        <taxon>Ecdysozoa</taxon>
        <taxon>Arthropoda</taxon>
        <taxon>Hexapoda</taxon>
        <taxon>Insecta</taxon>
        <taxon>Pterygota</taxon>
        <taxon>Neoptera</taxon>
        <taxon>Paraneoptera</taxon>
        <taxon>Psocodea</taxon>
        <taxon>Troctomorpha</taxon>
        <taxon>Phthiraptera</taxon>
        <taxon>Amblycera</taxon>
        <taxon>Menoponidae</taxon>
        <taxon>Menopon</taxon>
    </lineage>
</organism>
<dbReference type="PANTHER" id="PTHR20932">
    <property type="entry name" value="LYSM AND PUTATIVE PEPTIDOGLYCAN-BINDING DOMAIN-CONTAINING PROTEIN"/>
    <property type="match status" value="1"/>
</dbReference>
<feature type="compositionally biased region" description="Polar residues" evidence="1">
    <location>
        <begin position="91"/>
        <end position="114"/>
    </location>
</feature>
<evidence type="ECO:0000256" key="1">
    <source>
        <dbReference type="SAM" id="MobiDB-lite"/>
    </source>
</evidence>
<dbReference type="InterPro" id="IPR036779">
    <property type="entry name" value="LysM_dom_sf"/>
</dbReference>
<dbReference type="EMBL" id="JARGDH010000004">
    <property type="protein sequence ID" value="KAL0269709.1"/>
    <property type="molecule type" value="Genomic_DNA"/>
</dbReference>
<reference evidence="3" key="1">
    <citation type="journal article" date="2024" name="Gigascience">
        <title>Chromosome-level genome of the poultry shaft louse Menopon gallinae provides insight into the host-switching and adaptive evolution of parasitic lice.</title>
        <authorList>
            <person name="Xu Y."/>
            <person name="Ma L."/>
            <person name="Liu S."/>
            <person name="Liang Y."/>
            <person name="Liu Q."/>
            <person name="He Z."/>
            <person name="Tian L."/>
            <person name="Duan Y."/>
            <person name="Cai W."/>
            <person name="Li H."/>
            <person name="Song F."/>
        </authorList>
    </citation>
    <scope>NUCLEOTIDE SEQUENCE</scope>
    <source>
        <strain evidence="3">Cailab_2023a</strain>
    </source>
</reference>